<keyword evidence="9" id="KW-0732">Signal</keyword>
<evidence type="ECO:0000259" key="23">
    <source>
        <dbReference type="PROSITE" id="PS50181"/>
    </source>
</evidence>
<evidence type="ECO:0000256" key="15">
    <source>
        <dbReference type="ARBA" id="ARBA00023136"/>
    </source>
</evidence>
<dbReference type="HOGENOM" id="CLU_284320_0_0_1"/>
<evidence type="ECO:0000256" key="9">
    <source>
        <dbReference type="ARBA" id="ARBA00022729"/>
    </source>
</evidence>
<dbReference type="SMART" id="SM00256">
    <property type="entry name" value="FBOX"/>
    <property type="match status" value="1"/>
</dbReference>
<dbReference type="Pfam" id="PF00646">
    <property type="entry name" value="F-box"/>
    <property type="match status" value="1"/>
</dbReference>
<evidence type="ECO:0000256" key="6">
    <source>
        <dbReference type="ARBA" id="ARBA00022614"/>
    </source>
</evidence>
<dbReference type="InterPro" id="IPR053197">
    <property type="entry name" value="F-box_SCFL_complex_component"/>
</dbReference>
<feature type="compositionally biased region" description="Polar residues" evidence="20">
    <location>
        <begin position="422"/>
        <end position="432"/>
    </location>
</feature>
<organism evidence="24 25">
    <name type="scientific">Leersia perrieri</name>
    <dbReference type="NCBI Taxonomy" id="77586"/>
    <lineage>
        <taxon>Eukaryota</taxon>
        <taxon>Viridiplantae</taxon>
        <taxon>Streptophyta</taxon>
        <taxon>Embryophyta</taxon>
        <taxon>Tracheophyta</taxon>
        <taxon>Spermatophyta</taxon>
        <taxon>Magnoliopsida</taxon>
        <taxon>Liliopsida</taxon>
        <taxon>Poales</taxon>
        <taxon>Poaceae</taxon>
        <taxon>BOP clade</taxon>
        <taxon>Oryzoideae</taxon>
        <taxon>Oryzeae</taxon>
        <taxon>Oryzinae</taxon>
        <taxon>Leersia</taxon>
    </lineage>
</organism>
<evidence type="ECO:0000256" key="19">
    <source>
        <dbReference type="ARBA" id="ARBA00048679"/>
    </source>
</evidence>
<comment type="catalytic activity">
    <reaction evidence="18">
        <text>L-threonyl-[protein] + ATP = O-phospho-L-threonyl-[protein] + ADP + H(+)</text>
        <dbReference type="Rhea" id="RHEA:46608"/>
        <dbReference type="Rhea" id="RHEA-COMP:11060"/>
        <dbReference type="Rhea" id="RHEA-COMP:11605"/>
        <dbReference type="ChEBI" id="CHEBI:15378"/>
        <dbReference type="ChEBI" id="CHEBI:30013"/>
        <dbReference type="ChEBI" id="CHEBI:30616"/>
        <dbReference type="ChEBI" id="CHEBI:61977"/>
        <dbReference type="ChEBI" id="CHEBI:456216"/>
        <dbReference type="EC" id="2.7.11.1"/>
    </reaction>
</comment>
<evidence type="ECO:0000256" key="13">
    <source>
        <dbReference type="ARBA" id="ARBA00022840"/>
    </source>
</evidence>
<dbReference type="InterPro" id="IPR036047">
    <property type="entry name" value="F-box-like_dom_sf"/>
</dbReference>
<dbReference type="PROSITE" id="PS00108">
    <property type="entry name" value="PROTEIN_KINASE_ST"/>
    <property type="match status" value="1"/>
</dbReference>
<dbReference type="InterPro" id="IPR011009">
    <property type="entry name" value="Kinase-like_dom_sf"/>
</dbReference>
<evidence type="ECO:0000256" key="5">
    <source>
        <dbReference type="ARBA" id="ARBA00022553"/>
    </source>
</evidence>
<dbReference type="FunFam" id="1.10.510.10:FF:000358">
    <property type="entry name" value="Putative leucine-rich repeat receptor-like serine/threonine-protein kinase"/>
    <property type="match status" value="1"/>
</dbReference>
<reference evidence="24" key="3">
    <citation type="submission" date="2015-04" db="UniProtKB">
        <authorList>
            <consortium name="EnsemblPlants"/>
        </authorList>
    </citation>
    <scope>IDENTIFICATION</scope>
</reference>
<evidence type="ECO:0000313" key="24">
    <source>
        <dbReference type="EnsemblPlants" id="LPERR11G05380.3"/>
    </source>
</evidence>
<dbReference type="AlphaFoldDB" id="A0A0D9XQ38"/>
<dbReference type="PROSITE" id="PS50181">
    <property type="entry name" value="FBOX"/>
    <property type="match status" value="1"/>
</dbReference>
<dbReference type="InterPro" id="IPR008271">
    <property type="entry name" value="Ser/Thr_kinase_AS"/>
</dbReference>
<dbReference type="EC" id="2.7.11.1" evidence="2"/>
<dbReference type="SUPFAM" id="SSF81383">
    <property type="entry name" value="F-box domain"/>
    <property type="match status" value="1"/>
</dbReference>
<reference evidence="25" key="2">
    <citation type="submission" date="2013-12" db="EMBL/GenBank/DDBJ databases">
        <authorList>
            <person name="Yu Y."/>
            <person name="Lee S."/>
            <person name="de Baynast K."/>
            <person name="Wissotski M."/>
            <person name="Liu L."/>
            <person name="Talag J."/>
            <person name="Goicoechea J."/>
            <person name="Angelova A."/>
            <person name="Jetty R."/>
            <person name="Kudrna D."/>
            <person name="Golser W."/>
            <person name="Rivera L."/>
            <person name="Zhang J."/>
            <person name="Wing R."/>
        </authorList>
    </citation>
    <scope>NUCLEOTIDE SEQUENCE</scope>
</reference>
<feature type="compositionally biased region" description="Polar residues" evidence="20">
    <location>
        <begin position="1052"/>
        <end position="1061"/>
    </location>
</feature>
<evidence type="ECO:0000256" key="2">
    <source>
        <dbReference type="ARBA" id="ARBA00012513"/>
    </source>
</evidence>
<keyword evidence="17" id="KW-0325">Glycoprotein</keyword>
<keyword evidence="7" id="KW-0808">Transferase</keyword>
<dbReference type="Gene3D" id="1.20.1280.50">
    <property type="match status" value="1"/>
</dbReference>
<dbReference type="Gramene" id="LPERR11G05380.3">
    <property type="protein sequence ID" value="LPERR11G05380.3"/>
    <property type="gene ID" value="LPERR11G05380"/>
</dbReference>
<feature type="region of interest" description="Disordered" evidence="20">
    <location>
        <begin position="470"/>
        <end position="494"/>
    </location>
</feature>
<evidence type="ECO:0000256" key="21">
    <source>
        <dbReference type="SAM" id="Phobius"/>
    </source>
</evidence>
<keyword evidence="8 21" id="KW-0812">Transmembrane</keyword>
<feature type="transmembrane region" description="Helical" evidence="21">
    <location>
        <begin position="79"/>
        <end position="101"/>
    </location>
</feature>
<evidence type="ECO:0000256" key="8">
    <source>
        <dbReference type="ARBA" id="ARBA00022692"/>
    </source>
</evidence>
<dbReference type="InterPro" id="IPR001810">
    <property type="entry name" value="F-box_dom"/>
</dbReference>
<evidence type="ECO:0000256" key="12">
    <source>
        <dbReference type="ARBA" id="ARBA00022777"/>
    </source>
</evidence>
<keyword evidence="4" id="KW-0723">Serine/threonine-protein kinase</keyword>
<dbReference type="EnsemblPlants" id="LPERR11G05380.3">
    <property type="protein sequence ID" value="LPERR11G05380.3"/>
    <property type="gene ID" value="LPERR11G05380"/>
</dbReference>
<feature type="domain" description="F-box" evidence="23">
    <location>
        <begin position="641"/>
        <end position="687"/>
    </location>
</feature>
<dbReference type="Gene3D" id="3.30.200.20">
    <property type="entry name" value="Phosphorylase Kinase, domain 1"/>
    <property type="match status" value="1"/>
</dbReference>
<comment type="catalytic activity">
    <reaction evidence="19">
        <text>L-seryl-[protein] + ATP = O-phospho-L-seryl-[protein] + ADP + H(+)</text>
        <dbReference type="Rhea" id="RHEA:17989"/>
        <dbReference type="Rhea" id="RHEA-COMP:9863"/>
        <dbReference type="Rhea" id="RHEA-COMP:11604"/>
        <dbReference type="ChEBI" id="CHEBI:15378"/>
        <dbReference type="ChEBI" id="CHEBI:29999"/>
        <dbReference type="ChEBI" id="CHEBI:30616"/>
        <dbReference type="ChEBI" id="CHEBI:83421"/>
        <dbReference type="ChEBI" id="CHEBI:456216"/>
        <dbReference type="EC" id="2.7.11.1"/>
    </reaction>
</comment>
<proteinExistence type="predicted"/>
<keyword evidence="25" id="KW-1185">Reference proteome</keyword>
<feature type="region of interest" description="Disordered" evidence="20">
    <location>
        <begin position="540"/>
        <end position="568"/>
    </location>
</feature>
<dbReference type="CDD" id="cd22160">
    <property type="entry name" value="F-box_AtFBL13-like"/>
    <property type="match status" value="1"/>
</dbReference>
<dbReference type="Gene3D" id="1.10.510.10">
    <property type="entry name" value="Transferase(Phosphotransferase) domain 1"/>
    <property type="match status" value="1"/>
</dbReference>
<dbReference type="GO" id="GO:0005886">
    <property type="term" value="C:plasma membrane"/>
    <property type="evidence" value="ECO:0007669"/>
    <property type="project" value="UniProtKB-SubCell"/>
</dbReference>
<dbReference type="PROSITE" id="PS50011">
    <property type="entry name" value="PROTEIN_KINASE_DOM"/>
    <property type="match status" value="1"/>
</dbReference>
<feature type="compositionally biased region" description="Low complexity" evidence="20">
    <location>
        <begin position="546"/>
        <end position="568"/>
    </location>
</feature>
<reference evidence="24 25" key="1">
    <citation type="submission" date="2012-08" db="EMBL/GenBank/DDBJ databases">
        <title>Oryza genome evolution.</title>
        <authorList>
            <person name="Wing R.A."/>
        </authorList>
    </citation>
    <scope>NUCLEOTIDE SEQUENCE</scope>
</reference>
<keyword evidence="5" id="KW-0597">Phosphoprotein</keyword>
<dbReference type="GO" id="GO:0004674">
    <property type="term" value="F:protein serine/threonine kinase activity"/>
    <property type="evidence" value="ECO:0007669"/>
    <property type="project" value="UniProtKB-KW"/>
</dbReference>
<dbReference type="InterPro" id="IPR000719">
    <property type="entry name" value="Prot_kinase_dom"/>
</dbReference>
<keyword evidence="15 21" id="KW-0472">Membrane</keyword>
<keyword evidence="3" id="KW-1003">Cell membrane</keyword>
<dbReference type="GO" id="GO:0005524">
    <property type="term" value="F:ATP binding"/>
    <property type="evidence" value="ECO:0007669"/>
    <property type="project" value="UniProtKB-KW"/>
</dbReference>
<feature type="region of interest" description="Disordered" evidence="20">
    <location>
        <begin position="1042"/>
        <end position="1061"/>
    </location>
</feature>
<keyword evidence="13" id="KW-0067">ATP-binding</keyword>
<evidence type="ECO:0000256" key="17">
    <source>
        <dbReference type="ARBA" id="ARBA00023180"/>
    </source>
</evidence>
<accession>A0A0D9XQ38</accession>
<evidence type="ECO:0000313" key="25">
    <source>
        <dbReference type="Proteomes" id="UP000032180"/>
    </source>
</evidence>
<keyword evidence="16" id="KW-0675">Receptor</keyword>
<evidence type="ECO:0000256" key="18">
    <source>
        <dbReference type="ARBA" id="ARBA00047899"/>
    </source>
</evidence>
<dbReference type="SMART" id="SM00220">
    <property type="entry name" value="S_TKc"/>
    <property type="match status" value="1"/>
</dbReference>
<dbReference type="PANTHER" id="PTHR34223:SF88">
    <property type="entry name" value="OS11G0200950 PROTEIN"/>
    <property type="match status" value="1"/>
</dbReference>
<dbReference type="Pfam" id="PF00069">
    <property type="entry name" value="Pkinase"/>
    <property type="match status" value="1"/>
</dbReference>
<keyword evidence="6" id="KW-0433">Leucine-rich repeat</keyword>
<sequence length="1136" mass="126890">MRRYLEVLNWKCWFQWLVTVFNFHKILRFLWKIPTKGIFKNTTAIKIDGNLGLCGGAPELHLPECPITTSDKTKHKLSAILKVVISLAIMVTLAIVILILYCHSNLWVLHIQFNGKGRYSSVYQGQLFQDINLVAIKVFTLETRGANKSFIVECNALRNVRHRNIVPILTACSSTDSSGNDFKALVYEFMPRGDLHKLLYSTPHDERSSDLCYISLAQRLSIAVNVSDALAYLHHNHQGTIIHCDLKPSNIILDDNMTAHVGDFGLTRFITDSRTSFGQSDSTSSFAINGTIGYVAPDVYSFRVVLLEIFIRRRPTDDIFKDGLSIAKYTEISIPDKLLQIVDPQLVQELGFSQEDPVTANENAAHCLLSVLNIELCCTKSSLSERVSMQEKANKCTGRRCTTPSISRIRPASKTERHRGASSGSSRWEWSGTHQEIEGAAGVELRRATGGGGGNEMWQPAARGRCVPRAGPVEQFSGPRVEKQEQAKPRCRARADGSGGLPFYMFLHEGADGDGKKVDPRCPNTGNPFHVCTEHCQSKKAEVSRSSETSSSSLTCRRRVSSSSARSASSAHARGISRVWSFGGRRNGDVVEEEGAAGVASPRDGGFGVSDVFSMFFAPFPCSSNSDRHLFDVMPQPRGGVDRLDALPDEAQQHVLSFLPLPEAVRASALARRWRHLWKSMPVLRITGEGRVLDRRGVRRLNRFVNHLLLLRDRSARLDACEIRLGTFRSQDDPQINLWIRHALLCQARVVKVHLSIDNNSFELEDLAFVSQHLTRLELCNVVLKNCFLNFSSCPALKELVMRSCHIEAGSILSESLKRLIAVDCVFPSYPRTRISLPSLVMLELTEPWGYTPVLENMPSLLTACIKLTDCDDHCGKEEFGGSCDSYVCDNCGANGGSNGDSVLLDGLSEAKSLELIAIPRVFIFKRDLMWCPTFGKLKTLLLNEWCVAVDLVVLIDFLQYTPVLEKLTLQLCEAPINWMEREGSYNSSTENLFTSKQLKVVEVKFAKFDLRVHQIIMFFSTYGLNIEQMYIQRSVIDSEEPADDFGAGPSRVQTTPISQSENAQLKSTIDQMLALQQELLAQQQQQQQQQIISQLQRRQQILCDITTQLLKYSASSPRPPQADLYPAVVNSLCMS</sequence>
<protein>
    <recommendedName>
        <fullName evidence="2">non-specific serine/threonine protein kinase</fullName>
        <ecNumber evidence="2">2.7.11.1</ecNumber>
    </recommendedName>
</protein>
<dbReference type="SUPFAM" id="SSF52047">
    <property type="entry name" value="RNI-like"/>
    <property type="match status" value="1"/>
</dbReference>
<evidence type="ECO:0000259" key="22">
    <source>
        <dbReference type="PROSITE" id="PS50011"/>
    </source>
</evidence>
<evidence type="ECO:0000256" key="20">
    <source>
        <dbReference type="SAM" id="MobiDB-lite"/>
    </source>
</evidence>
<evidence type="ECO:0000256" key="10">
    <source>
        <dbReference type="ARBA" id="ARBA00022737"/>
    </source>
</evidence>
<keyword evidence="14 21" id="KW-1133">Transmembrane helix</keyword>
<name>A0A0D9XQ38_9ORYZ</name>
<dbReference type="Proteomes" id="UP000032180">
    <property type="component" value="Chromosome 11"/>
</dbReference>
<dbReference type="InterPro" id="IPR053781">
    <property type="entry name" value="F-box_AtFBL13-like"/>
</dbReference>
<dbReference type="SUPFAM" id="SSF56112">
    <property type="entry name" value="Protein kinase-like (PK-like)"/>
    <property type="match status" value="1"/>
</dbReference>
<evidence type="ECO:0000256" key="7">
    <source>
        <dbReference type="ARBA" id="ARBA00022679"/>
    </source>
</evidence>
<evidence type="ECO:0000256" key="16">
    <source>
        <dbReference type="ARBA" id="ARBA00023170"/>
    </source>
</evidence>
<evidence type="ECO:0000256" key="3">
    <source>
        <dbReference type="ARBA" id="ARBA00022475"/>
    </source>
</evidence>
<evidence type="ECO:0000256" key="4">
    <source>
        <dbReference type="ARBA" id="ARBA00022527"/>
    </source>
</evidence>
<keyword evidence="11" id="KW-0547">Nucleotide-binding</keyword>
<evidence type="ECO:0000256" key="1">
    <source>
        <dbReference type="ARBA" id="ARBA00004162"/>
    </source>
</evidence>
<feature type="domain" description="Protein kinase" evidence="22">
    <location>
        <begin position="108"/>
        <end position="369"/>
    </location>
</feature>
<dbReference type="STRING" id="77586.A0A0D9XQ38"/>
<keyword evidence="10" id="KW-0677">Repeat</keyword>
<evidence type="ECO:0000256" key="11">
    <source>
        <dbReference type="ARBA" id="ARBA00022741"/>
    </source>
</evidence>
<dbReference type="eggNOG" id="ENOG502S2XD">
    <property type="taxonomic scope" value="Eukaryota"/>
</dbReference>
<evidence type="ECO:0000256" key="14">
    <source>
        <dbReference type="ARBA" id="ARBA00022989"/>
    </source>
</evidence>
<feature type="region of interest" description="Disordered" evidence="20">
    <location>
        <begin position="409"/>
        <end position="432"/>
    </location>
</feature>
<dbReference type="PANTHER" id="PTHR34223">
    <property type="entry name" value="OS11G0201299 PROTEIN"/>
    <property type="match status" value="1"/>
</dbReference>
<comment type="subcellular location">
    <subcellularLocation>
        <location evidence="1">Cell membrane</location>
        <topology evidence="1">Single-pass membrane protein</topology>
    </subcellularLocation>
</comment>
<keyword evidence="12" id="KW-0418">Kinase</keyword>